<keyword evidence="3 6" id="KW-0694">RNA-binding</keyword>
<evidence type="ECO:0000256" key="4">
    <source>
        <dbReference type="ARBA" id="ARBA00022980"/>
    </source>
</evidence>
<reference evidence="7" key="1">
    <citation type="submission" date="2019-03" db="EMBL/GenBank/DDBJ databases">
        <title>Lake Tanganyika Metagenome-Assembled Genomes (MAGs).</title>
        <authorList>
            <person name="Tran P."/>
        </authorList>
    </citation>
    <scope>NUCLEOTIDE SEQUENCE</scope>
    <source>
        <strain evidence="7">M_DeepCast_50m_m2_156</strain>
    </source>
</reference>
<evidence type="ECO:0000256" key="2">
    <source>
        <dbReference type="ARBA" id="ARBA00022730"/>
    </source>
</evidence>
<dbReference type="InterPro" id="IPR005485">
    <property type="entry name" value="Rbsml_uL18_euk_arch"/>
</dbReference>
<evidence type="ECO:0000256" key="1">
    <source>
        <dbReference type="ARBA" id="ARBA00007116"/>
    </source>
</evidence>
<dbReference type="SUPFAM" id="SSF53137">
    <property type="entry name" value="Translational machinery components"/>
    <property type="match status" value="1"/>
</dbReference>
<dbReference type="Proteomes" id="UP000774699">
    <property type="component" value="Unassembled WGS sequence"/>
</dbReference>
<accession>A0A8T4C792</accession>
<comment type="similarity">
    <text evidence="1 6">Belongs to the universal ribosomal protein uL18 family.</text>
</comment>
<comment type="function">
    <text evidence="6">This is one of the proteins that bind and probably mediate the attachment of the 5S RNA into the large ribosomal subunit, where it forms part of the central protuberance.</text>
</comment>
<dbReference type="GO" id="GO:0006412">
    <property type="term" value="P:translation"/>
    <property type="evidence" value="ECO:0007669"/>
    <property type="project" value="UniProtKB-UniRule"/>
</dbReference>
<dbReference type="Pfam" id="PF17144">
    <property type="entry name" value="Ribosomal_L5e"/>
    <property type="match status" value="1"/>
</dbReference>
<dbReference type="GO" id="GO:0022625">
    <property type="term" value="C:cytosolic large ribosomal subunit"/>
    <property type="evidence" value="ECO:0007669"/>
    <property type="project" value="TreeGrafter"/>
</dbReference>
<dbReference type="InterPro" id="IPR057267">
    <property type="entry name" value="Rbsml_uL18_arch"/>
</dbReference>
<evidence type="ECO:0000256" key="5">
    <source>
        <dbReference type="ARBA" id="ARBA00023274"/>
    </source>
</evidence>
<dbReference type="CDD" id="cd00432">
    <property type="entry name" value="Ribosomal_L18_L5e"/>
    <property type="match status" value="1"/>
</dbReference>
<keyword evidence="4 6" id="KW-0689">Ribosomal protein</keyword>
<comment type="caution">
    <text evidence="7">The sequence shown here is derived from an EMBL/GenBank/DDBJ whole genome shotgun (WGS) entry which is preliminary data.</text>
</comment>
<dbReference type="InterPro" id="IPR057268">
    <property type="entry name" value="Ribosomal_L18"/>
</dbReference>
<comment type="subunit">
    <text evidence="6">Part of the 50S ribosomal subunit. Contacts the 5S and 23S rRNAs.</text>
</comment>
<dbReference type="PANTHER" id="PTHR23410:SF12">
    <property type="entry name" value="LARGE RIBOSOMAL SUBUNIT PROTEIN UL18"/>
    <property type="match status" value="1"/>
</dbReference>
<proteinExistence type="inferred from homology"/>
<protein>
    <recommendedName>
        <fullName evidence="6">Large ribosomal subunit protein uL18</fullName>
    </recommendedName>
</protein>
<dbReference type="HAMAP" id="MF_01337_A">
    <property type="entry name" value="Ribosomal_uL18_A"/>
    <property type="match status" value="1"/>
</dbReference>
<sequence length="195" mass="21742">MSKTSTYQTPFRRRHEGRTNYAKRLAYVKSGMPRAVVRKSTNHLSVQFIQTTDGKDSVVASAHTKELNEYTYKGHGGNVPAAYLAGYLAGKRMLSVQKDAETIVDFGIQPVIHGTRLFAAIKGIVDAGVKVKADAVSFPKEERVHGKHVDAFAAKEPSKMNRTQFQSYLKNHVDTKTFSHMVETTKKTITERVKA</sequence>
<gene>
    <name evidence="6" type="primary">rpl18</name>
    <name evidence="7" type="ORF">FJY86_00570</name>
</gene>
<organism evidence="7 8">
    <name type="scientific">Candidatus Iainarchaeum sp</name>
    <dbReference type="NCBI Taxonomy" id="3101447"/>
    <lineage>
        <taxon>Archaea</taxon>
        <taxon>Candidatus Iainarchaeota</taxon>
        <taxon>Candidatus Iainarchaeia</taxon>
        <taxon>Candidatus Iainarchaeales</taxon>
        <taxon>Candidatus Iainarchaeaceae</taxon>
        <taxon>Candidatus Iainarchaeum</taxon>
    </lineage>
</organism>
<evidence type="ECO:0000256" key="3">
    <source>
        <dbReference type="ARBA" id="ARBA00022884"/>
    </source>
</evidence>
<dbReference type="AlphaFoldDB" id="A0A8T4C792"/>
<dbReference type="PANTHER" id="PTHR23410">
    <property type="entry name" value="RIBOSOMAL PROTEIN L5-RELATED"/>
    <property type="match status" value="1"/>
</dbReference>
<keyword evidence="2 6" id="KW-0699">rRNA-binding</keyword>
<keyword evidence="5 6" id="KW-0687">Ribonucleoprotein</keyword>
<dbReference type="GO" id="GO:0008097">
    <property type="term" value="F:5S rRNA binding"/>
    <property type="evidence" value="ECO:0007669"/>
    <property type="project" value="InterPro"/>
</dbReference>
<name>A0A8T4C792_9ARCH</name>
<dbReference type="EMBL" id="VGJJ01000002">
    <property type="protein sequence ID" value="MBM3281820.1"/>
    <property type="molecule type" value="Genomic_DNA"/>
</dbReference>
<dbReference type="NCBIfam" id="NF006342">
    <property type="entry name" value="PRK08569.1"/>
    <property type="match status" value="1"/>
</dbReference>
<dbReference type="Gene3D" id="3.30.420.100">
    <property type="match status" value="1"/>
</dbReference>
<evidence type="ECO:0000313" key="8">
    <source>
        <dbReference type="Proteomes" id="UP000774699"/>
    </source>
</evidence>
<dbReference type="GO" id="GO:0003735">
    <property type="term" value="F:structural constituent of ribosome"/>
    <property type="evidence" value="ECO:0007669"/>
    <property type="project" value="InterPro"/>
</dbReference>
<dbReference type="GO" id="GO:0000027">
    <property type="term" value="P:ribosomal large subunit assembly"/>
    <property type="evidence" value="ECO:0007669"/>
    <property type="project" value="TreeGrafter"/>
</dbReference>
<evidence type="ECO:0000256" key="6">
    <source>
        <dbReference type="HAMAP-Rule" id="MF_01337"/>
    </source>
</evidence>
<evidence type="ECO:0000313" key="7">
    <source>
        <dbReference type="EMBL" id="MBM3281820.1"/>
    </source>
</evidence>